<evidence type="ECO:0000259" key="1">
    <source>
        <dbReference type="Pfam" id="PF00296"/>
    </source>
</evidence>
<accession>A0A6L3VI92</accession>
<dbReference type="PANTHER" id="PTHR30137:SF6">
    <property type="entry name" value="LUCIFERASE-LIKE MONOOXYGENASE"/>
    <property type="match status" value="1"/>
</dbReference>
<dbReference type="Proteomes" id="UP000483004">
    <property type="component" value="Unassembled WGS sequence"/>
</dbReference>
<evidence type="ECO:0000313" key="2">
    <source>
        <dbReference type="EMBL" id="KAB2364633.1"/>
    </source>
</evidence>
<reference evidence="2 3" key="1">
    <citation type="submission" date="2019-09" db="EMBL/GenBank/DDBJ databases">
        <title>Actinomadura physcomitrii sp. nov., a novel actinomycete isolated from moss [Physcomitrium sphaericum (Ludw) Fuernr].</title>
        <authorList>
            <person name="Liu C."/>
            <person name="Zhuang X."/>
        </authorList>
    </citation>
    <scope>NUCLEOTIDE SEQUENCE [LARGE SCALE GENOMIC DNA]</scope>
    <source>
        <strain evidence="2 3">CYP1-1B</strain>
    </source>
</reference>
<keyword evidence="3" id="KW-1185">Reference proteome</keyword>
<gene>
    <name evidence="2" type="ORF">F9B16_41500</name>
</gene>
<name>A0A6L3VI92_9ACTN</name>
<dbReference type="Gene3D" id="3.20.20.30">
    <property type="entry name" value="Luciferase-like domain"/>
    <property type="match status" value="1"/>
</dbReference>
<evidence type="ECO:0000313" key="3">
    <source>
        <dbReference type="Proteomes" id="UP000483004"/>
    </source>
</evidence>
<dbReference type="AlphaFoldDB" id="A0A6L3VI92"/>
<comment type="caution">
    <text evidence="2">The sequence shown here is derived from an EMBL/GenBank/DDBJ whole genome shotgun (WGS) entry which is preliminary data.</text>
</comment>
<feature type="domain" description="Luciferase-like" evidence="1">
    <location>
        <begin position="153"/>
        <end position="340"/>
    </location>
</feature>
<dbReference type="InterPro" id="IPR036661">
    <property type="entry name" value="Luciferase-like_sf"/>
</dbReference>
<dbReference type="OrthoDB" id="9780518at2"/>
<dbReference type="EMBL" id="WBMR01000218">
    <property type="protein sequence ID" value="KAB2364633.1"/>
    <property type="molecule type" value="Genomic_DNA"/>
</dbReference>
<sequence>MIPLSVLDLAPVPAGGTARDALRNTLDLARRAEAAGYRRYWLAEHHLAPGVASAAPQVLIEAVAAVTSRIRVGSGAVQTGHWTPLSIVEQFGTIDALHPGRIDLGLGRSGQRRAEAAARPAPPSAPAREAEVVDGLLIPAPFDFTRLAASPAFGLHGALLQQPGAESPDFAAVVDDIAALLAGTYARDGHEAHANPGEGADLALWILGSSGGQSARVAGARGLPFAANYHVSPSNVLEAVEAYRAAFQPSDVLAEPYVIVSADVVVAPTDEQARELASPYALWVHSIRSRLAAIPFPTPAQAAAHDWRPEDLDLVADRVDTQFAGAPGTVVERLATLQRVTGADELLITTITHDHADRVRSYELLAAAWHRATTRVTVPQQARR</sequence>
<dbReference type="CDD" id="cd00347">
    <property type="entry name" value="Flavin_utilizing_monoxygenases"/>
    <property type="match status" value="2"/>
</dbReference>
<organism evidence="2 3">
    <name type="scientific">Actinomadura montaniterrae</name>
    <dbReference type="NCBI Taxonomy" id="1803903"/>
    <lineage>
        <taxon>Bacteria</taxon>
        <taxon>Bacillati</taxon>
        <taxon>Actinomycetota</taxon>
        <taxon>Actinomycetes</taxon>
        <taxon>Streptosporangiales</taxon>
        <taxon>Thermomonosporaceae</taxon>
        <taxon>Actinomadura</taxon>
    </lineage>
</organism>
<dbReference type="RefSeq" id="WP_151545751.1">
    <property type="nucleotide sequence ID" value="NZ_WBMR01000218.1"/>
</dbReference>
<proteinExistence type="predicted"/>
<dbReference type="GO" id="GO:0016705">
    <property type="term" value="F:oxidoreductase activity, acting on paired donors, with incorporation or reduction of molecular oxygen"/>
    <property type="evidence" value="ECO:0007669"/>
    <property type="project" value="InterPro"/>
</dbReference>
<dbReference type="InterPro" id="IPR050766">
    <property type="entry name" value="Bact_Lucif_Oxidored"/>
</dbReference>
<feature type="domain" description="Luciferase-like" evidence="1">
    <location>
        <begin position="6"/>
        <end position="131"/>
    </location>
</feature>
<protein>
    <submittedName>
        <fullName evidence="2">LLM class flavin-dependent oxidoreductase</fullName>
    </submittedName>
</protein>
<dbReference type="GO" id="GO:0005829">
    <property type="term" value="C:cytosol"/>
    <property type="evidence" value="ECO:0007669"/>
    <property type="project" value="TreeGrafter"/>
</dbReference>
<dbReference type="PANTHER" id="PTHR30137">
    <property type="entry name" value="LUCIFERASE-LIKE MONOOXYGENASE"/>
    <property type="match status" value="1"/>
</dbReference>
<dbReference type="SUPFAM" id="SSF51679">
    <property type="entry name" value="Bacterial luciferase-like"/>
    <property type="match status" value="1"/>
</dbReference>
<dbReference type="InterPro" id="IPR011251">
    <property type="entry name" value="Luciferase-like_dom"/>
</dbReference>
<dbReference type="Pfam" id="PF00296">
    <property type="entry name" value="Bac_luciferase"/>
    <property type="match status" value="2"/>
</dbReference>